<proteinExistence type="predicted"/>
<keyword evidence="3" id="KW-1185">Reference proteome</keyword>
<evidence type="ECO:0000313" key="3">
    <source>
        <dbReference type="Proteomes" id="UP000299102"/>
    </source>
</evidence>
<comment type="caution">
    <text evidence="2">The sequence shown here is derived from an EMBL/GenBank/DDBJ whole genome shotgun (WGS) entry which is preliminary data.</text>
</comment>
<evidence type="ECO:0000313" key="2">
    <source>
        <dbReference type="EMBL" id="GBP85499.1"/>
    </source>
</evidence>
<protein>
    <submittedName>
        <fullName evidence="2">Uncharacterized protein</fullName>
    </submittedName>
</protein>
<dbReference type="AlphaFoldDB" id="A0A4C1ZF05"/>
<sequence>MFLFCACTNRSRVFTLAVRSRACHLHSVRCATDKPALARRASESGDTECHPSRPCPTAYPARRYNSLPSTPTPHHPQTPRTDIGPFIRRHSRARPLSRNNYVMFS</sequence>
<feature type="region of interest" description="Disordered" evidence="1">
    <location>
        <begin position="41"/>
        <end position="105"/>
    </location>
</feature>
<dbReference type="EMBL" id="BGZK01001741">
    <property type="protein sequence ID" value="GBP85499.1"/>
    <property type="molecule type" value="Genomic_DNA"/>
</dbReference>
<feature type="compositionally biased region" description="Basic and acidic residues" evidence="1">
    <location>
        <begin position="41"/>
        <end position="51"/>
    </location>
</feature>
<dbReference type="Proteomes" id="UP000299102">
    <property type="component" value="Unassembled WGS sequence"/>
</dbReference>
<accession>A0A4C1ZF05</accession>
<gene>
    <name evidence="2" type="ORF">EVAR_61756_1</name>
</gene>
<evidence type="ECO:0000256" key="1">
    <source>
        <dbReference type="SAM" id="MobiDB-lite"/>
    </source>
</evidence>
<organism evidence="2 3">
    <name type="scientific">Eumeta variegata</name>
    <name type="common">Bagworm moth</name>
    <name type="synonym">Eumeta japonica</name>
    <dbReference type="NCBI Taxonomy" id="151549"/>
    <lineage>
        <taxon>Eukaryota</taxon>
        <taxon>Metazoa</taxon>
        <taxon>Ecdysozoa</taxon>
        <taxon>Arthropoda</taxon>
        <taxon>Hexapoda</taxon>
        <taxon>Insecta</taxon>
        <taxon>Pterygota</taxon>
        <taxon>Neoptera</taxon>
        <taxon>Endopterygota</taxon>
        <taxon>Lepidoptera</taxon>
        <taxon>Glossata</taxon>
        <taxon>Ditrysia</taxon>
        <taxon>Tineoidea</taxon>
        <taxon>Psychidae</taxon>
        <taxon>Oiketicinae</taxon>
        <taxon>Eumeta</taxon>
    </lineage>
</organism>
<name>A0A4C1ZF05_EUMVA</name>
<reference evidence="2 3" key="1">
    <citation type="journal article" date="2019" name="Commun. Biol.">
        <title>The bagworm genome reveals a unique fibroin gene that provides high tensile strength.</title>
        <authorList>
            <person name="Kono N."/>
            <person name="Nakamura H."/>
            <person name="Ohtoshi R."/>
            <person name="Tomita M."/>
            <person name="Numata K."/>
            <person name="Arakawa K."/>
        </authorList>
    </citation>
    <scope>NUCLEOTIDE SEQUENCE [LARGE SCALE GENOMIC DNA]</scope>
</reference>